<evidence type="ECO:0000313" key="8">
    <source>
        <dbReference type="Proteomes" id="UP000597444"/>
    </source>
</evidence>
<dbReference type="PANTHER" id="PTHR47506:SF1">
    <property type="entry name" value="HTH-TYPE TRANSCRIPTIONAL REGULATOR YJDC"/>
    <property type="match status" value="1"/>
</dbReference>
<dbReference type="AlphaFoldDB" id="A0A8J3N2H2"/>
<comment type="caution">
    <text evidence="7">The sequence shown here is derived from an EMBL/GenBank/DDBJ whole genome shotgun (WGS) entry which is preliminary data.</text>
</comment>
<accession>A0A8J3N2H2</accession>
<keyword evidence="8" id="KW-1185">Reference proteome</keyword>
<dbReference type="PROSITE" id="PS50977">
    <property type="entry name" value="HTH_TETR_2"/>
    <property type="match status" value="1"/>
</dbReference>
<keyword evidence="2" id="KW-0805">Transcription regulation</keyword>
<dbReference type="GO" id="GO:0003677">
    <property type="term" value="F:DNA binding"/>
    <property type="evidence" value="ECO:0007669"/>
    <property type="project" value="UniProtKB-UniRule"/>
</dbReference>
<keyword evidence="4" id="KW-0804">Transcription</keyword>
<keyword evidence="1" id="KW-0678">Repressor</keyword>
<dbReference type="Proteomes" id="UP000597444">
    <property type="component" value="Unassembled WGS sequence"/>
</dbReference>
<dbReference type="Gene3D" id="1.10.357.10">
    <property type="entry name" value="Tetracycline Repressor, domain 2"/>
    <property type="match status" value="1"/>
</dbReference>
<gene>
    <name evidence="7" type="ORF">KSF_035360</name>
</gene>
<evidence type="ECO:0000256" key="1">
    <source>
        <dbReference type="ARBA" id="ARBA00022491"/>
    </source>
</evidence>
<proteinExistence type="predicted"/>
<dbReference type="EMBL" id="BNJK01000001">
    <property type="protein sequence ID" value="GHO93488.1"/>
    <property type="molecule type" value="Genomic_DNA"/>
</dbReference>
<protein>
    <submittedName>
        <fullName evidence="7">TetR family transcriptional regulator</fullName>
    </submittedName>
</protein>
<evidence type="ECO:0000256" key="2">
    <source>
        <dbReference type="ARBA" id="ARBA00023015"/>
    </source>
</evidence>
<keyword evidence="3 5" id="KW-0238">DNA-binding</keyword>
<feature type="domain" description="HTH tetR-type" evidence="6">
    <location>
        <begin position="15"/>
        <end position="75"/>
    </location>
</feature>
<dbReference type="SUPFAM" id="SSF48498">
    <property type="entry name" value="Tetracyclin repressor-like, C-terminal domain"/>
    <property type="match status" value="1"/>
</dbReference>
<dbReference type="InterPro" id="IPR039538">
    <property type="entry name" value="BetI_C"/>
</dbReference>
<dbReference type="RefSeq" id="WP_220204270.1">
    <property type="nucleotide sequence ID" value="NZ_BNJK01000001.1"/>
</dbReference>
<dbReference type="InterPro" id="IPR009057">
    <property type="entry name" value="Homeodomain-like_sf"/>
</dbReference>
<feature type="DNA-binding region" description="H-T-H motif" evidence="5">
    <location>
        <begin position="38"/>
        <end position="57"/>
    </location>
</feature>
<dbReference type="SUPFAM" id="SSF46689">
    <property type="entry name" value="Homeodomain-like"/>
    <property type="match status" value="1"/>
</dbReference>
<dbReference type="PROSITE" id="PS01081">
    <property type="entry name" value="HTH_TETR_1"/>
    <property type="match status" value="1"/>
</dbReference>
<dbReference type="PANTHER" id="PTHR47506">
    <property type="entry name" value="TRANSCRIPTIONAL REGULATORY PROTEIN"/>
    <property type="match status" value="1"/>
</dbReference>
<dbReference type="PRINTS" id="PR00455">
    <property type="entry name" value="HTHTETR"/>
</dbReference>
<evidence type="ECO:0000256" key="3">
    <source>
        <dbReference type="ARBA" id="ARBA00023125"/>
    </source>
</evidence>
<evidence type="ECO:0000259" key="6">
    <source>
        <dbReference type="PROSITE" id="PS50977"/>
    </source>
</evidence>
<name>A0A8J3N2H2_9CHLR</name>
<evidence type="ECO:0000313" key="7">
    <source>
        <dbReference type="EMBL" id="GHO93488.1"/>
    </source>
</evidence>
<dbReference type="InterPro" id="IPR023772">
    <property type="entry name" value="DNA-bd_HTH_TetR-type_CS"/>
</dbReference>
<dbReference type="InterPro" id="IPR001647">
    <property type="entry name" value="HTH_TetR"/>
</dbReference>
<dbReference type="InterPro" id="IPR036271">
    <property type="entry name" value="Tet_transcr_reg_TetR-rel_C_sf"/>
</dbReference>
<evidence type="ECO:0000256" key="5">
    <source>
        <dbReference type="PROSITE-ProRule" id="PRU00335"/>
    </source>
</evidence>
<organism evidence="7 8">
    <name type="scientific">Reticulibacter mediterranei</name>
    <dbReference type="NCBI Taxonomy" id="2778369"/>
    <lineage>
        <taxon>Bacteria</taxon>
        <taxon>Bacillati</taxon>
        <taxon>Chloroflexota</taxon>
        <taxon>Ktedonobacteria</taxon>
        <taxon>Ktedonobacterales</taxon>
        <taxon>Reticulibacteraceae</taxon>
        <taxon>Reticulibacter</taxon>
    </lineage>
</organism>
<reference evidence="7" key="1">
    <citation type="submission" date="2020-10" db="EMBL/GenBank/DDBJ databases">
        <title>Taxonomic study of unclassified bacteria belonging to the class Ktedonobacteria.</title>
        <authorList>
            <person name="Yabe S."/>
            <person name="Wang C.M."/>
            <person name="Zheng Y."/>
            <person name="Sakai Y."/>
            <person name="Cavaletti L."/>
            <person name="Monciardini P."/>
            <person name="Donadio S."/>
        </authorList>
    </citation>
    <scope>NUCLEOTIDE SEQUENCE</scope>
    <source>
        <strain evidence="7">ID150040</strain>
    </source>
</reference>
<dbReference type="Pfam" id="PF13977">
    <property type="entry name" value="TetR_C_6"/>
    <property type="match status" value="1"/>
</dbReference>
<evidence type="ECO:0000256" key="4">
    <source>
        <dbReference type="ARBA" id="ARBA00023163"/>
    </source>
</evidence>
<sequence length="215" mass="24302">MSKQDSAPAKSEEHQKTKERIIAAASKVLAEKGYDASTLREISREAQAAPGLVHYYFGGKDELLVEVLQAAGQRFHRRMEGLVEHLPADQSLDAYLQQLYERVDLEPDVYRLRYESFSLGLHNPLIQPKVRERLAERRNEIGSVFAMMLENMEKAEYIGHPSFDPTILAALLLSLFDGLALQKIMEPDFDLEAAYQLLAQMLHSLLGSIGEERTS</sequence>
<dbReference type="Pfam" id="PF00440">
    <property type="entry name" value="TetR_N"/>
    <property type="match status" value="1"/>
</dbReference>